<protein>
    <submittedName>
        <fullName evidence="2">Uncharacterized protein</fullName>
    </submittedName>
</protein>
<feature type="signal peptide" evidence="1">
    <location>
        <begin position="1"/>
        <end position="23"/>
    </location>
</feature>
<accession>A0A2H4SAH9</accession>
<reference evidence="2 3" key="1">
    <citation type="journal article" date="2017" name="BMC Genomics">
        <title>Chromosome level assembly and secondary metabolite potential of the parasitic fungus Cordyceps militaris.</title>
        <authorList>
            <person name="Kramer G.J."/>
            <person name="Nodwell J.R."/>
        </authorList>
    </citation>
    <scope>NUCLEOTIDE SEQUENCE [LARGE SCALE GENOMIC DNA]</scope>
    <source>
        <strain evidence="2 3">ATCC 34164</strain>
    </source>
</reference>
<feature type="chain" id="PRO_5014162031" evidence="1">
    <location>
        <begin position="24"/>
        <end position="163"/>
    </location>
</feature>
<evidence type="ECO:0000313" key="2">
    <source>
        <dbReference type="EMBL" id="ATY60120.1"/>
    </source>
</evidence>
<sequence>MLHTKIPVFILALAGYGLSIADAHDTTHALTADEFLAKHPQIAVGRNALNNARQSMDDSLTFTAVTNPASNVILVQAFAEGADPEDLDAALYSVALVRDQKAQDFFAELQQQNPLRKMTSQLAIAKRASGCNPFCGTRRDWSRDWRCPSGYYVGGNYRWQKSW</sequence>
<organism evidence="2 3">
    <name type="scientific">Cordyceps militaris</name>
    <name type="common">Caterpillar fungus</name>
    <name type="synonym">Clavaria militaris</name>
    <dbReference type="NCBI Taxonomy" id="73501"/>
    <lineage>
        <taxon>Eukaryota</taxon>
        <taxon>Fungi</taxon>
        <taxon>Dikarya</taxon>
        <taxon>Ascomycota</taxon>
        <taxon>Pezizomycotina</taxon>
        <taxon>Sordariomycetes</taxon>
        <taxon>Hypocreomycetidae</taxon>
        <taxon>Hypocreales</taxon>
        <taxon>Cordycipitaceae</taxon>
        <taxon>Cordyceps</taxon>
    </lineage>
</organism>
<dbReference type="EMBL" id="CP023323">
    <property type="protein sequence ID" value="ATY60120.1"/>
    <property type="molecule type" value="Genomic_DNA"/>
</dbReference>
<evidence type="ECO:0000256" key="1">
    <source>
        <dbReference type="SAM" id="SignalP"/>
    </source>
</evidence>
<name>A0A2H4SAH9_CORMI</name>
<gene>
    <name evidence="2" type="ORF">A9K55_005537</name>
</gene>
<evidence type="ECO:0000313" key="3">
    <source>
        <dbReference type="Proteomes" id="UP000323067"/>
    </source>
</evidence>
<keyword evidence="1" id="KW-0732">Signal</keyword>
<proteinExistence type="predicted"/>
<dbReference type="VEuPathDB" id="FungiDB:A9K55_005537"/>
<dbReference type="AlphaFoldDB" id="A0A2H4SAH9"/>
<dbReference type="Proteomes" id="UP000323067">
    <property type="component" value="Chromosome vi"/>
</dbReference>